<evidence type="ECO:0000313" key="1">
    <source>
        <dbReference type="EMBL" id="MBT9315786.1"/>
    </source>
</evidence>
<keyword evidence="2" id="KW-1185">Reference proteome</keyword>
<dbReference type="RefSeq" id="WP_215608855.1">
    <property type="nucleotide sequence ID" value="NZ_JADOES010000016.1"/>
</dbReference>
<name>A0A947DH10_9CYAN</name>
<reference evidence="1" key="2">
    <citation type="journal article" date="2021" name="Mar. Drugs">
        <title>Genome Reduction and Secondary Metabolism of the Marine Sponge-Associated Cyanobacterium Leptothoe.</title>
        <authorList>
            <person name="Konstantinou D."/>
            <person name="Popin R.V."/>
            <person name="Fewer D.P."/>
            <person name="Sivonen K."/>
            <person name="Gkelis S."/>
        </authorList>
    </citation>
    <scope>NUCLEOTIDE SEQUENCE</scope>
    <source>
        <strain evidence="1">TAU-MAC 1115</strain>
    </source>
</reference>
<dbReference type="EMBL" id="JADOES010000016">
    <property type="protein sequence ID" value="MBT9315786.1"/>
    <property type="molecule type" value="Genomic_DNA"/>
</dbReference>
<accession>A0A947DH10</accession>
<protein>
    <submittedName>
        <fullName evidence="1">Uncharacterized protein</fullName>
    </submittedName>
</protein>
<sequence>MLNQIKALLNTPQLHQQFKAANSLADVISLIKTANAEQRSHISNNSLTKILQDQFKPTKLGEAELLYITGGFDGYESHTQAVCNTQSC</sequence>
<dbReference type="Proteomes" id="UP000717364">
    <property type="component" value="Unassembled WGS sequence"/>
</dbReference>
<comment type="caution">
    <text evidence="1">The sequence shown here is derived from an EMBL/GenBank/DDBJ whole genome shotgun (WGS) entry which is preliminary data.</text>
</comment>
<gene>
    <name evidence="1" type="ORF">IXB50_10145</name>
</gene>
<proteinExistence type="predicted"/>
<reference evidence="1" key="1">
    <citation type="submission" date="2020-11" db="EMBL/GenBank/DDBJ databases">
        <authorList>
            <person name="Konstantinou D."/>
            <person name="Gkelis S."/>
            <person name="Popin R."/>
            <person name="Fewer D."/>
            <person name="Sivonen K."/>
        </authorList>
    </citation>
    <scope>NUCLEOTIDE SEQUENCE</scope>
    <source>
        <strain evidence="1">TAU-MAC 1115</strain>
    </source>
</reference>
<organism evidence="1 2">
    <name type="scientific">Leptothoe spongobia TAU-MAC 1115</name>
    <dbReference type="NCBI Taxonomy" id="1967444"/>
    <lineage>
        <taxon>Bacteria</taxon>
        <taxon>Bacillati</taxon>
        <taxon>Cyanobacteriota</taxon>
        <taxon>Cyanophyceae</taxon>
        <taxon>Nodosilineales</taxon>
        <taxon>Cymatolegaceae</taxon>
        <taxon>Leptothoe</taxon>
        <taxon>Leptothoe spongobia</taxon>
    </lineage>
</organism>
<dbReference type="AlphaFoldDB" id="A0A947DH10"/>
<evidence type="ECO:0000313" key="2">
    <source>
        <dbReference type="Proteomes" id="UP000717364"/>
    </source>
</evidence>